<protein>
    <recommendedName>
        <fullName evidence="3">Hydrolase</fullName>
    </recommendedName>
</protein>
<reference evidence="1 2" key="1">
    <citation type="submission" date="2012-08" db="EMBL/GenBank/DDBJ databases">
        <title>Whole genome shotgun sequence of Gordonia rhizosphera NBRC 16068.</title>
        <authorList>
            <person name="Takarada H."/>
            <person name="Isaki S."/>
            <person name="Hosoyama A."/>
            <person name="Tsuchikane K."/>
            <person name="Katsumata H."/>
            <person name="Baba S."/>
            <person name="Ohji S."/>
            <person name="Yamazaki S."/>
            <person name="Fujita N."/>
        </authorList>
    </citation>
    <scope>NUCLEOTIDE SEQUENCE [LARGE SCALE GENOMIC DNA]</scope>
    <source>
        <strain evidence="1 2">NBRC 16068</strain>
    </source>
</reference>
<organism evidence="1 2">
    <name type="scientific">Gordonia rhizosphera NBRC 16068</name>
    <dbReference type="NCBI Taxonomy" id="1108045"/>
    <lineage>
        <taxon>Bacteria</taxon>
        <taxon>Bacillati</taxon>
        <taxon>Actinomycetota</taxon>
        <taxon>Actinomycetes</taxon>
        <taxon>Mycobacteriales</taxon>
        <taxon>Gordoniaceae</taxon>
        <taxon>Gordonia</taxon>
    </lineage>
</organism>
<dbReference type="PANTHER" id="PTHR10000:SF8">
    <property type="entry name" value="HAD SUPERFAMILY HYDROLASE-LIKE, TYPE 3"/>
    <property type="match status" value="1"/>
</dbReference>
<sequence>MTQTDSAPGTPGAAVFGPPTLIASDVDGTLIDDANRVSARTIGVLAAAADAGVEFVLATGRPPRWIAEITDQFDGTRACVRYAVCANGAILYDVTHDRILESATLAPDLLADLGEIVYHALPGAGIAAERVGRSAHDAATPPFVATAGYRHAWLNPDHIEVGDDEVFSEPAVKLLVRQPELPSGEMAQRLAGPVGDRAQITFSTDNGLIELSVPDTHKASGLRRLIAEAGLSGSATIAFGDMPNDVEMLTWAHHGVAMAHGHPAALAAADEVTVVDNNADGLARVLERWFGAGE</sequence>
<comment type="caution">
    <text evidence="1">The sequence shown here is derived from an EMBL/GenBank/DDBJ whole genome shotgun (WGS) entry which is preliminary data.</text>
</comment>
<evidence type="ECO:0008006" key="3">
    <source>
        <dbReference type="Google" id="ProtNLM"/>
    </source>
</evidence>
<dbReference type="InterPro" id="IPR036412">
    <property type="entry name" value="HAD-like_sf"/>
</dbReference>
<dbReference type="Gene3D" id="3.30.1240.10">
    <property type="match status" value="1"/>
</dbReference>
<dbReference type="InterPro" id="IPR023214">
    <property type="entry name" value="HAD_sf"/>
</dbReference>
<name>K6WJB1_9ACTN</name>
<dbReference type="STRING" id="1108045.GORHZ_168_00500"/>
<evidence type="ECO:0000313" key="2">
    <source>
        <dbReference type="Proteomes" id="UP000008363"/>
    </source>
</evidence>
<gene>
    <name evidence="1" type="ORF">GORHZ_168_00500</name>
</gene>
<dbReference type="eggNOG" id="COG0561">
    <property type="taxonomic scope" value="Bacteria"/>
</dbReference>
<proteinExistence type="predicted"/>
<dbReference type="GO" id="GO:0000287">
    <property type="term" value="F:magnesium ion binding"/>
    <property type="evidence" value="ECO:0007669"/>
    <property type="project" value="TreeGrafter"/>
</dbReference>
<dbReference type="GO" id="GO:0016791">
    <property type="term" value="F:phosphatase activity"/>
    <property type="evidence" value="ECO:0007669"/>
    <property type="project" value="TreeGrafter"/>
</dbReference>
<dbReference type="GO" id="GO:0005829">
    <property type="term" value="C:cytosol"/>
    <property type="evidence" value="ECO:0007669"/>
    <property type="project" value="TreeGrafter"/>
</dbReference>
<evidence type="ECO:0000313" key="1">
    <source>
        <dbReference type="EMBL" id="GAB92252.1"/>
    </source>
</evidence>
<dbReference type="Pfam" id="PF08282">
    <property type="entry name" value="Hydrolase_3"/>
    <property type="match status" value="1"/>
</dbReference>
<dbReference type="RefSeq" id="WP_006336492.1">
    <property type="nucleotide sequence ID" value="NZ_BAHC01000168.1"/>
</dbReference>
<dbReference type="SUPFAM" id="SSF56784">
    <property type="entry name" value="HAD-like"/>
    <property type="match status" value="1"/>
</dbReference>
<dbReference type="Proteomes" id="UP000008363">
    <property type="component" value="Unassembled WGS sequence"/>
</dbReference>
<dbReference type="EMBL" id="BAHC01000168">
    <property type="protein sequence ID" value="GAB92252.1"/>
    <property type="molecule type" value="Genomic_DNA"/>
</dbReference>
<accession>K6WJB1</accession>
<dbReference type="Gene3D" id="3.40.50.1000">
    <property type="entry name" value="HAD superfamily/HAD-like"/>
    <property type="match status" value="1"/>
</dbReference>
<dbReference type="PANTHER" id="PTHR10000">
    <property type="entry name" value="PHOSPHOSERINE PHOSPHATASE"/>
    <property type="match status" value="1"/>
</dbReference>
<keyword evidence="2" id="KW-1185">Reference proteome</keyword>
<dbReference type="AlphaFoldDB" id="K6WJB1"/>